<gene>
    <name evidence="2" type="ORF">DCAF_LOCUS17357</name>
</gene>
<proteinExistence type="predicted"/>
<feature type="region of interest" description="Disordered" evidence="1">
    <location>
        <begin position="108"/>
        <end position="134"/>
    </location>
</feature>
<dbReference type="AlphaFoldDB" id="A0AAV1S046"/>
<evidence type="ECO:0000313" key="2">
    <source>
        <dbReference type="EMBL" id="CAK7343534.1"/>
    </source>
</evidence>
<evidence type="ECO:0000256" key="1">
    <source>
        <dbReference type="SAM" id="MobiDB-lite"/>
    </source>
</evidence>
<comment type="caution">
    <text evidence="2">The sequence shown here is derived from an EMBL/GenBank/DDBJ whole genome shotgun (WGS) entry which is preliminary data.</text>
</comment>
<dbReference type="PANTHER" id="PTHR36740">
    <property type="entry name" value="PRC DOMAIN-CONTAINING PROTEIN"/>
    <property type="match status" value="1"/>
</dbReference>
<keyword evidence="3" id="KW-1185">Reference proteome</keyword>
<dbReference type="SUPFAM" id="SSF50346">
    <property type="entry name" value="PRC-barrel domain"/>
    <property type="match status" value="1"/>
</dbReference>
<dbReference type="PANTHER" id="PTHR36740:SF1">
    <property type="entry name" value="PRC-BARREL DOMAIN-CONTAINING PROTEIN"/>
    <property type="match status" value="1"/>
</dbReference>
<feature type="region of interest" description="Disordered" evidence="1">
    <location>
        <begin position="461"/>
        <end position="483"/>
    </location>
</feature>
<organism evidence="2 3">
    <name type="scientific">Dovyalis caffra</name>
    <dbReference type="NCBI Taxonomy" id="77055"/>
    <lineage>
        <taxon>Eukaryota</taxon>
        <taxon>Viridiplantae</taxon>
        <taxon>Streptophyta</taxon>
        <taxon>Embryophyta</taxon>
        <taxon>Tracheophyta</taxon>
        <taxon>Spermatophyta</taxon>
        <taxon>Magnoliopsida</taxon>
        <taxon>eudicotyledons</taxon>
        <taxon>Gunneridae</taxon>
        <taxon>Pentapetalae</taxon>
        <taxon>rosids</taxon>
        <taxon>fabids</taxon>
        <taxon>Malpighiales</taxon>
        <taxon>Salicaceae</taxon>
        <taxon>Flacourtieae</taxon>
        <taxon>Dovyalis</taxon>
    </lineage>
</organism>
<dbReference type="EMBL" id="CAWUPB010001160">
    <property type="protein sequence ID" value="CAK7343534.1"/>
    <property type="molecule type" value="Genomic_DNA"/>
</dbReference>
<evidence type="ECO:0000313" key="3">
    <source>
        <dbReference type="Proteomes" id="UP001314170"/>
    </source>
</evidence>
<accession>A0AAV1S046</accession>
<evidence type="ECO:0008006" key="4">
    <source>
        <dbReference type="Google" id="ProtNLM"/>
    </source>
</evidence>
<dbReference type="InterPro" id="IPR011033">
    <property type="entry name" value="PRC_barrel-like_sf"/>
</dbReference>
<feature type="compositionally biased region" description="Basic and acidic residues" evidence="1">
    <location>
        <begin position="108"/>
        <end position="127"/>
    </location>
</feature>
<dbReference type="Proteomes" id="UP001314170">
    <property type="component" value="Unassembled WGS sequence"/>
</dbReference>
<sequence>MMQDLNPADYLKQASLTAGVVGACWLLADWMDFGAKEIGDGSVVGICRDENILGFVMKGKNPSELGFKEKENNFELESSRIQKDLESELGSFDFDILELKDGERKGKEKQDLAAVEDGTKVEKERKQTRNGRRGKQVIKRSSILAKQVISIQSALSLGFVSQIWVDAKSLVINQTSRVSLTSTSDDDEDLQPSSASPRILMTKDYSVEGGLLIFLVACSLAQDIQSASATDLKPIETQELEANSLNCCSKLSMNQSINSDPEINTLLSDFCVVGKRAPSGNSPGKLSRENTEDSISIEAVETWISFWIVWVVLVVEVRPNLLSGESERFLLEDVSQVGDVVLVEDENVMDNELKMIGLETLVGYRVVTPGQRDIGKVRGYSFNINSGAVESLELDSFGISIIPSSLVSTYALRVEDVLEVLSDTVVVHESAASHIQRLTKGFWDAQNVGIKIDDGEEYADYESSVTSHRDQSTRRSSRSRKFRPKIREREDDWELPMDYL</sequence>
<reference evidence="2 3" key="1">
    <citation type="submission" date="2024-01" db="EMBL/GenBank/DDBJ databases">
        <authorList>
            <person name="Waweru B."/>
        </authorList>
    </citation>
    <scope>NUCLEOTIDE SEQUENCE [LARGE SCALE GENOMIC DNA]</scope>
</reference>
<name>A0AAV1S046_9ROSI</name>
<protein>
    <recommendedName>
        <fullName evidence="4">PRC-barrel domain-containing protein</fullName>
    </recommendedName>
</protein>